<evidence type="ECO:0000256" key="2">
    <source>
        <dbReference type="ARBA" id="ARBA00004429"/>
    </source>
</evidence>
<dbReference type="PRINTS" id="PR01836">
    <property type="entry name" value="MGATPASE"/>
</dbReference>
<dbReference type="Gene3D" id="3.40.50.1000">
    <property type="entry name" value="HAD superfamily/HAD-like"/>
    <property type="match status" value="1"/>
</dbReference>
<feature type="transmembrane region" description="Helical" evidence="18">
    <location>
        <begin position="68"/>
        <end position="91"/>
    </location>
</feature>
<keyword evidence="13" id="KW-1278">Translocase</keyword>
<evidence type="ECO:0000256" key="4">
    <source>
        <dbReference type="ARBA" id="ARBA00012786"/>
    </source>
</evidence>
<dbReference type="EMBL" id="AEHQ01000069">
    <property type="protein sequence ID" value="EFO70462.1"/>
    <property type="molecule type" value="Genomic_DNA"/>
</dbReference>
<dbReference type="AlphaFoldDB" id="E1NU56"/>
<evidence type="ECO:0000256" key="13">
    <source>
        <dbReference type="ARBA" id="ARBA00022967"/>
    </source>
</evidence>
<evidence type="ECO:0000256" key="9">
    <source>
        <dbReference type="ARBA" id="ARBA00022692"/>
    </source>
</evidence>
<evidence type="ECO:0000256" key="11">
    <source>
        <dbReference type="ARBA" id="ARBA00022840"/>
    </source>
</evidence>
<dbReference type="InterPro" id="IPR059000">
    <property type="entry name" value="ATPase_P-type_domA"/>
</dbReference>
<dbReference type="NCBIfam" id="TIGR01524">
    <property type="entry name" value="ATPase-IIIB_Mg"/>
    <property type="match status" value="1"/>
</dbReference>
<dbReference type="InterPro" id="IPR004014">
    <property type="entry name" value="ATPase_P-typ_cation-transptr_N"/>
</dbReference>
<evidence type="ECO:0000256" key="6">
    <source>
        <dbReference type="ARBA" id="ARBA00022475"/>
    </source>
</evidence>
<keyword evidence="11" id="KW-0067">ATP-binding</keyword>
<dbReference type="SFLD" id="SFLDG00002">
    <property type="entry name" value="C1.7:_P-type_atpase_like"/>
    <property type="match status" value="1"/>
</dbReference>
<dbReference type="NCBIfam" id="NF011702">
    <property type="entry name" value="PRK15122.1"/>
    <property type="match status" value="1"/>
</dbReference>
<keyword evidence="8" id="KW-0597">Phosphoprotein</keyword>
<dbReference type="Pfam" id="PF00690">
    <property type="entry name" value="Cation_ATPase_N"/>
    <property type="match status" value="1"/>
</dbReference>
<keyword evidence="10" id="KW-0547">Nucleotide-binding</keyword>
<feature type="transmembrane region" description="Helical" evidence="18">
    <location>
        <begin position="272"/>
        <end position="290"/>
    </location>
</feature>
<evidence type="ECO:0000259" key="19">
    <source>
        <dbReference type="SMART" id="SM00831"/>
    </source>
</evidence>
<evidence type="ECO:0000256" key="14">
    <source>
        <dbReference type="ARBA" id="ARBA00022989"/>
    </source>
</evidence>
<proteinExistence type="inferred from homology"/>
<dbReference type="SUPFAM" id="SSF81665">
    <property type="entry name" value="Calcium ATPase, transmembrane domain M"/>
    <property type="match status" value="1"/>
</dbReference>
<dbReference type="Pfam" id="PF00689">
    <property type="entry name" value="Cation_ATPase_C"/>
    <property type="match status" value="1"/>
</dbReference>
<dbReference type="InterPro" id="IPR023299">
    <property type="entry name" value="ATPase_P-typ_cyto_dom_N"/>
</dbReference>
<dbReference type="Proteomes" id="UP000003648">
    <property type="component" value="Unassembled WGS sequence"/>
</dbReference>
<organism evidence="20 21">
    <name type="scientific">Lactobacillus iners LactinV 01V1-a</name>
    <dbReference type="NCBI Taxonomy" id="879297"/>
    <lineage>
        <taxon>Bacteria</taxon>
        <taxon>Bacillati</taxon>
        <taxon>Bacillota</taxon>
        <taxon>Bacilli</taxon>
        <taxon>Lactobacillales</taxon>
        <taxon>Lactobacillaceae</taxon>
        <taxon>Lactobacillus</taxon>
    </lineage>
</organism>
<sequence length="924" mass="102912">MLKINTSPKNQTNDTSLVKKIAREDKVATLYRMQTTLNGLTQEEASKRLAKNGPNEIAVDKHNNKLHFLFEAFLTPFTIVLLILATMSLFTNYIFVSPSDKDLSTVIIMLTMVFISGITSFVQNVKTNDAVEALLNMVSVTTNIRRSNQDREYPTKEVVVGDIINVAAGDMVPADMRLLRSKDLFCSSSSLNGESRPVEKIANIKPTDAQIDEYLDYPNILYEGTTIVSGSGMGVVFATGDNTVFGRVAQSISKNNIKETTFDVGIKHISELLLTMTAVIAPLVFLINGLTKGDWLSALIFAIATAVGLTPEMLPVIVTSNLVKGSVEMSKHGTIVKKMNSIQNFGSADILCTDKTGTLTQDKVVLERHYNLALKEKKHVLELSYLNSYYQTGMKNLIDKAIIEAAGDELDINDLQHRYNKIDEIPFDFKRRRMSVVVANDNNEHILVTKGAAEEMISCSTKMEVDGQVKPLTEQRKKQILADIAEMNDDGLRVVLLGYKMNPAPVGEFSVDDESELTLIGFLAFLDPPKESAKAVIENLKHDGITIKILTGDNAAVTRNVGLQVGLNVDTIYTDSDFAGKTHEEMKKMVEECDIFVKLSPESKARIIQLLKENGHTVGYMGDGINDAPAMKSADVSISVDTAVDIAKKSADIILLHKDLLILENGVRIGRQIFGNTMKYIKITLSSNFGNILSILVASSFLPFLPMLPLQLLILDLLYGTSCLSIPFDTMDKQYLDVPRKWSTRKLPKFMFYFGPVSSIFDIITFALLFFVICPTVAGGQYSQLAASQKTIFATVFTAGWFIESLWTQEIVIHALRDPKIPFLQQRPSVIVALSTILTSIFGTVLPFVPSIAKMMKFGELPGYYIILVFILLVMYILLTTIIKKTVFKIRTVFNLIYMKKEDLSSFFVYNFYYLNYLVCTMLY</sequence>
<dbReference type="InterPro" id="IPR001757">
    <property type="entry name" value="P_typ_ATPase"/>
</dbReference>
<dbReference type="InterPro" id="IPR023298">
    <property type="entry name" value="ATPase_P-typ_TM_dom_sf"/>
</dbReference>
<dbReference type="NCBIfam" id="TIGR01494">
    <property type="entry name" value="ATPase_P-type"/>
    <property type="match status" value="1"/>
</dbReference>
<feature type="transmembrane region" description="Helical" evidence="18">
    <location>
        <begin position="103"/>
        <end position="122"/>
    </location>
</feature>
<dbReference type="SUPFAM" id="SSF56784">
    <property type="entry name" value="HAD-like"/>
    <property type="match status" value="1"/>
</dbReference>
<evidence type="ECO:0000313" key="20">
    <source>
        <dbReference type="EMBL" id="EFO70462.1"/>
    </source>
</evidence>
<evidence type="ECO:0000256" key="12">
    <source>
        <dbReference type="ARBA" id="ARBA00022842"/>
    </source>
</evidence>
<name>E1NU56_9LACO</name>
<keyword evidence="6" id="KW-1003">Cell membrane</keyword>
<evidence type="ECO:0000256" key="5">
    <source>
        <dbReference type="ARBA" id="ARBA00013555"/>
    </source>
</evidence>
<dbReference type="EC" id="7.2.2.14" evidence="4"/>
<feature type="transmembrane region" description="Helical" evidence="18">
    <location>
        <begin position="296"/>
        <end position="323"/>
    </location>
</feature>
<feature type="transmembrane region" description="Helical" evidence="18">
    <location>
        <begin position="828"/>
        <end position="849"/>
    </location>
</feature>
<feature type="transmembrane region" description="Helical" evidence="18">
    <location>
        <begin position="861"/>
        <end position="883"/>
    </location>
</feature>
<dbReference type="PROSITE" id="PS00154">
    <property type="entry name" value="ATPASE_E1_E2"/>
    <property type="match status" value="1"/>
</dbReference>
<dbReference type="SMART" id="SM00831">
    <property type="entry name" value="Cation_ATPase_N"/>
    <property type="match status" value="1"/>
</dbReference>
<protein>
    <recommendedName>
        <fullName evidence="5">Magnesium-transporting ATPase, P-type 1</fullName>
        <ecNumber evidence="4">7.2.2.14</ecNumber>
    </recommendedName>
    <alternativeName>
        <fullName evidence="16">Mg(2+) transport ATPase, P-type 1</fullName>
    </alternativeName>
</protein>
<evidence type="ECO:0000256" key="10">
    <source>
        <dbReference type="ARBA" id="ARBA00022741"/>
    </source>
</evidence>
<dbReference type="GO" id="GO:0015444">
    <property type="term" value="F:P-type magnesium transporter activity"/>
    <property type="evidence" value="ECO:0007669"/>
    <property type="project" value="UniProtKB-EC"/>
</dbReference>
<evidence type="ECO:0000256" key="7">
    <source>
        <dbReference type="ARBA" id="ARBA00022519"/>
    </source>
</evidence>
<evidence type="ECO:0000256" key="16">
    <source>
        <dbReference type="ARBA" id="ARBA00029806"/>
    </source>
</evidence>
<comment type="catalytic activity">
    <reaction evidence="17">
        <text>Mg(2+)(out) + ATP + H2O = Mg(2+)(in) + ADP + phosphate + H(+)</text>
        <dbReference type="Rhea" id="RHEA:10260"/>
        <dbReference type="ChEBI" id="CHEBI:15377"/>
        <dbReference type="ChEBI" id="CHEBI:15378"/>
        <dbReference type="ChEBI" id="CHEBI:18420"/>
        <dbReference type="ChEBI" id="CHEBI:30616"/>
        <dbReference type="ChEBI" id="CHEBI:43474"/>
        <dbReference type="ChEBI" id="CHEBI:456216"/>
        <dbReference type="EC" id="7.2.2.14"/>
    </reaction>
</comment>
<feature type="transmembrane region" description="Helical" evidence="18">
    <location>
        <begin position="680"/>
        <end position="702"/>
    </location>
</feature>
<keyword evidence="15 18" id="KW-0472">Membrane</keyword>
<dbReference type="SFLD" id="SFLDS00003">
    <property type="entry name" value="Haloacid_Dehalogenase"/>
    <property type="match status" value="1"/>
</dbReference>
<evidence type="ECO:0000256" key="18">
    <source>
        <dbReference type="SAM" id="Phobius"/>
    </source>
</evidence>
<dbReference type="GO" id="GO:0005524">
    <property type="term" value="F:ATP binding"/>
    <property type="evidence" value="ECO:0007669"/>
    <property type="project" value="UniProtKB-KW"/>
</dbReference>
<dbReference type="Pfam" id="PF00122">
    <property type="entry name" value="E1-E2_ATPase"/>
    <property type="match status" value="1"/>
</dbReference>
<keyword evidence="7" id="KW-0997">Cell inner membrane</keyword>
<comment type="function">
    <text evidence="1">Mediates magnesium influx to the cytosol.</text>
</comment>
<dbReference type="InterPro" id="IPR036412">
    <property type="entry name" value="HAD-like_sf"/>
</dbReference>
<keyword evidence="14 18" id="KW-1133">Transmembrane helix</keyword>
<dbReference type="Pfam" id="PF13246">
    <property type="entry name" value="Cation_ATPase"/>
    <property type="match status" value="1"/>
</dbReference>
<dbReference type="InterPro" id="IPR006415">
    <property type="entry name" value="P-type_ATPase_IIIB"/>
</dbReference>
<dbReference type="SUPFAM" id="SSF81653">
    <property type="entry name" value="Calcium ATPase, transduction domain A"/>
    <property type="match status" value="1"/>
</dbReference>
<gene>
    <name evidence="20" type="primary">mgtA</name>
    <name evidence="20" type="ORF">HMPREF9211_1128</name>
</gene>
<dbReference type="SFLD" id="SFLDF00027">
    <property type="entry name" value="p-type_atpase"/>
    <property type="match status" value="1"/>
</dbReference>
<keyword evidence="12" id="KW-0460">Magnesium</keyword>
<keyword evidence="20" id="KW-0378">Hydrolase</keyword>
<dbReference type="InterPro" id="IPR018303">
    <property type="entry name" value="ATPase_P-typ_P_site"/>
</dbReference>
<dbReference type="InterPro" id="IPR023214">
    <property type="entry name" value="HAD_sf"/>
</dbReference>
<dbReference type="InterPro" id="IPR008250">
    <property type="entry name" value="ATPase_P-typ_transduc_dom_A_sf"/>
</dbReference>
<evidence type="ECO:0000256" key="17">
    <source>
        <dbReference type="ARBA" id="ARBA00047295"/>
    </source>
</evidence>
<feature type="transmembrane region" description="Helical" evidence="18">
    <location>
        <begin position="904"/>
        <end position="923"/>
    </location>
</feature>
<dbReference type="InterPro" id="IPR044492">
    <property type="entry name" value="P_typ_ATPase_HD_dom"/>
</dbReference>
<accession>E1NU56</accession>
<dbReference type="Gene3D" id="2.70.150.10">
    <property type="entry name" value="Calcium-transporting ATPase, cytoplasmic transduction domain A"/>
    <property type="match status" value="1"/>
</dbReference>
<dbReference type="InterPro" id="IPR006068">
    <property type="entry name" value="ATPase_P-typ_cation-transptr_C"/>
</dbReference>
<comment type="subcellular location">
    <subcellularLocation>
        <location evidence="2">Cell inner membrane</location>
        <topology evidence="2">Multi-pass membrane protein</topology>
    </subcellularLocation>
</comment>
<evidence type="ECO:0000256" key="8">
    <source>
        <dbReference type="ARBA" id="ARBA00022553"/>
    </source>
</evidence>
<evidence type="ECO:0000313" key="21">
    <source>
        <dbReference type="Proteomes" id="UP000003648"/>
    </source>
</evidence>
<dbReference type="GO" id="GO:0016887">
    <property type="term" value="F:ATP hydrolysis activity"/>
    <property type="evidence" value="ECO:0007669"/>
    <property type="project" value="InterPro"/>
</dbReference>
<evidence type="ECO:0000256" key="15">
    <source>
        <dbReference type="ARBA" id="ARBA00023136"/>
    </source>
</evidence>
<evidence type="ECO:0000256" key="3">
    <source>
        <dbReference type="ARBA" id="ARBA00008746"/>
    </source>
</evidence>
<dbReference type="GO" id="GO:0005886">
    <property type="term" value="C:plasma membrane"/>
    <property type="evidence" value="ECO:0007669"/>
    <property type="project" value="UniProtKB-SubCell"/>
</dbReference>
<comment type="caution">
    <text evidence="20">The sequence shown here is derived from an EMBL/GenBank/DDBJ whole genome shotgun (WGS) entry which is preliminary data.</text>
</comment>
<evidence type="ECO:0000256" key="1">
    <source>
        <dbReference type="ARBA" id="ARBA00003954"/>
    </source>
</evidence>
<dbReference type="PANTHER" id="PTHR42861">
    <property type="entry name" value="CALCIUM-TRANSPORTING ATPASE"/>
    <property type="match status" value="1"/>
</dbReference>
<reference evidence="20 21" key="1">
    <citation type="submission" date="2010-09" db="EMBL/GenBank/DDBJ databases">
        <authorList>
            <person name="Durkin A.S."/>
            <person name="Madupu R."/>
            <person name="Torralba M."/>
            <person name="Gillis M."/>
            <person name="Methe B."/>
            <person name="Sutton G."/>
            <person name="Nelson K.E."/>
        </authorList>
    </citation>
    <scope>NUCLEOTIDE SEQUENCE [LARGE SCALE GENOMIC DNA]</scope>
    <source>
        <strain evidence="20 21">LactinV 01V1-a</strain>
    </source>
</reference>
<dbReference type="CDD" id="cd02077">
    <property type="entry name" value="P-type_ATPase_Mg"/>
    <property type="match status" value="1"/>
</dbReference>
<keyword evidence="9 18" id="KW-0812">Transmembrane</keyword>
<dbReference type="Gene3D" id="3.40.1110.10">
    <property type="entry name" value="Calcium-transporting ATPase, cytoplasmic domain N"/>
    <property type="match status" value="1"/>
</dbReference>
<feature type="domain" description="Cation-transporting P-type ATPase N-terminal" evidence="19">
    <location>
        <begin position="20"/>
        <end position="93"/>
    </location>
</feature>
<feature type="transmembrane region" description="Helical" evidence="18">
    <location>
        <begin position="750"/>
        <end position="772"/>
    </location>
</feature>
<comment type="similarity">
    <text evidence="3">Belongs to the cation transport ATPase (P-type) (TC 3.A.3) family. Type IIIB subfamily.</text>
</comment>
<dbReference type="Gene3D" id="1.20.1110.10">
    <property type="entry name" value="Calcium-transporting ATPase, transmembrane domain"/>
    <property type="match status" value="1"/>
</dbReference>